<dbReference type="GeneID" id="33570796"/>
<evidence type="ECO:0000313" key="1">
    <source>
        <dbReference type="EMBL" id="ORZ10634.1"/>
    </source>
</evidence>
<dbReference type="InParanoid" id="A0A1Y2GGY4"/>
<dbReference type="AlphaFoldDB" id="A0A1Y2GGY4"/>
<gene>
    <name evidence="1" type="ORF">BCR41DRAFT_398280</name>
</gene>
<accession>A0A1Y2GGY4</accession>
<organism evidence="1 2">
    <name type="scientific">Lobosporangium transversale</name>
    <dbReference type="NCBI Taxonomy" id="64571"/>
    <lineage>
        <taxon>Eukaryota</taxon>
        <taxon>Fungi</taxon>
        <taxon>Fungi incertae sedis</taxon>
        <taxon>Mucoromycota</taxon>
        <taxon>Mortierellomycotina</taxon>
        <taxon>Mortierellomycetes</taxon>
        <taxon>Mortierellales</taxon>
        <taxon>Mortierellaceae</taxon>
        <taxon>Lobosporangium</taxon>
    </lineage>
</organism>
<proteinExistence type="predicted"/>
<reference evidence="1 2" key="1">
    <citation type="submission" date="2016-07" db="EMBL/GenBank/DDBJ databases">
        <title>Pervasive Adenine N6-methylation of Active Genes in Fungi.</title>
        <authorList>
            <consortium name="DOE Joint Genome Institute"/>
            <person name="Mondo S.J."/>
            <person name="Dannebaum R.O."/>
            <person name="Kuo R.C."/>
            <person name="Labutti K."/>
            <person name="Haridas S."/>
            <person name="Kuo A."/>
            <person name="Salamov A."/>
            <person name="Ahrendt S.R."/>
            <person name="Lipzen A."/>
            <person name="Sullivan W."/>
            <person name="Andreopoulos W.B."/>
            <person name="Clum A."/>
            <person name="Lindquist E."/>
            <person name="Daum C."/>
            <person name="Ramamoorthy G.K."/>
            <person name="Gryganskyi A."/>
            <person name="Culley D."/>
            <person name="Magnuson J.K."/>
            <person name="James T.Y."/>
            <person name="O'Malley M.A."/>
            <person name="Stajich J.E."/>
            <person name="Spatafora J.W."/>
            <person name="Visel A."/>
            <person name="Grigoriev I.V."/>
        </authorList>
    </citation>
    <scope>NUCLEOTIDE SEQUENCE [LARGE SCALE GENOMIC DNA]</scope>
    <source>
        <strain evidence="1 2">NRRL 3116</strain>
    </source>
</reference>
<dbReference type="EMBL" id="MCFF01000030">
    <property type="protein sequence ID" value="ORZ10634.1"/>
    <property type="molecule type" value="Genomic_DNA"/>
</dbReference>
<protein>
    <submittedName>
        <fullName evidence="1">Uncharacterized protein</fullName>
    </submittedName>
</protein>
<keyword evidence="2" id="KW-1185">Reference proteome</keyword>
<sequence length="150" mass="16876">MDYMEASYRQDNTTVEFVGPLVGQCFQEAVGKTIQVFEASQRSKFYGHAKEFYNGIQSDWEPAFRVLLDLFMGIPMPLSLMEGLKAVPILSNCNQQVEPIQGKWGSVLLIQDANSNGENAEVETQLKYMAAFRQVFVVLSVSLEVMQKVP</sequence>
<comment type="caution">
    <text evidence="1">The sequence shown here is derived from an EMBL/GenBank/DDBJ whole genome shotgun (WGS) entry which is preliminary data.</text>
</comment>
<name>A0A1Y2GGY4_9FUNG</name>
<evidence type="ECO:0000313" key="2">
    <source>
        <dbReference type="Proteomes" id="UP000193648"/>
    </source>
</evidence>
<dbReference type="RefSeq" id="XP_021879355.1">
    <property type="nucleotide sequence ID" value="XM_022028953.1"/>
</dbReference>
<dbReference type="Proteomes" id="UP000193648">
    <property type="component" value="Unassembled WGS sequence"/>
</dbReference>